<dbReference type="AlphaFoldDB" id="A0A9W7L6H2"/>
<dbReference type="PROSITE" id="PS01136">
    <property type="entry name" value="UPF0034"/>
    <property type="match status" value="1"/>
</dbReference>
<feature type="domain" description="DUS-like FMN-binding" evidence="7">
    <location>
        <begin position="73"/>
        <end position="266"/>
    </location>
</feature>
<evidence type="ECO:0000259" key="7">
    <source>
        <dbReference type="Pfam" id="PF01207"/>
    </source>
</evidence>
<reference evidence="9" key="1">
    <citation type="journal article" date="2023" name="Commun. Biol.">
        <title>Genome analysis of Parmales, the sister group of diatoms, reveals the evolutionary specialization of diatoms from phago-mixotrophs to photoautotrophs.</title>
        <authorList>
            <person name="Ban H."/>
            <person name="Sato S."/>
            <person name="Yoshikawa S."/>
            <person name="Yamada K."/>
            <person name="Nakamura Y."/>
            <person name="Ichinomiya M."/>
            <person name="Sato N."/>
            <person name="Blanc-Mathieu R."/>
            <person name="Endo H."/>
            <person name="Kuwata A."/>
            <person name="Ogata H."/>
        </authorList>
    </citation>
    <scope>NUCLEOTIDE SEQUENCE [LARGE SCALE GENOMIC DNA]</scope>
</reference>
<evidence type="ECO:0000313" key="9">
    <source>
        <dbReference type="Proteomes" id="UP001165065"/>
    </source>
</evidence>
<keyword evidence="5" id="KW-0560">Oxidoreductase</keyword>
<dbReference type="PANTHER" id="PTHR45936">
    <property type="entry name" value="TRNA-DIHYDROURIDINE(20) SYNTHASE [NAD(P)+]-LIKE"/>
    <property type="match status" value="1"/>
</dbReference>
<dbReference type="PANTHER" id="PTHR45936:SF1">
    <property type="entry name" value="TRNA-DIHYDROURIDINE(20) SYNTHASE [NAD(P)+]-LIKE"/>
    <property type="match status" value="1"/>
</dbReference>
<feature type="chain" id="PRO_5040901109" description="DUS-like FMN-binding domain-containing protein" evidence="6">
    <location>
        <begin position="24"/>
        <end position="376"/>
    </location>
</feature>
<evidence type="ECO:0000256" key="5">
    <source>
        <dbReference type="ARBA" id="ARBA00023002"/>
    </source>
</evidence>
<proteinExistence type="predicted"/>
<evidence type="ECO:0000313" key="8">
    <source>
        <dbReference type="EMBL" id="GMI33751.1"/>
    </source>
</evidence>
<evidence type="ECO:0000256" key="4">
    <source>
        <dbReference type="ARBA" id="ARBA00022694"/>
    </source>
</evidence>
<keyword evidence="4" id="KW-0819">tRNA processing</keyword>
<keyword evidence="9" id="KW-1185">Reference proteome</keyword>
<organism evidence="8 9">
    <name type="scientific">Triparma columacea</name>
    <dbReference type="NCBI Taxonomy" id="722753"/>
    <lineage>
        <taxon>Eukaryota</taxon>
        <taxon>Sar</taxon>
        <taxon>Stramenopiles</taxon>
        <taxon>Ochrophyta</taxon>
        <taxon>Bolidophyceae</taxon>
        <taxon>Parmales</taxon>
        <taxon>Triparmaceae</taxon>
        <taxon>Triparma</taxon>
    </lineage>
</organism>
<dbReference type="Pfam" id="PF01207">
    <property type="entry name" value="Dus"/>
    <property type="match status" value="1"/>
</dbReference>
<keyword evidence="2" id="KW-0285">Flavoprotein</keyword>
<sequence length="376" mass="41643">MVRASTLPLRLLALSYGATQVYSEELIDRSLIACDRVLNESLGTIDYVKRRKLSKKDLRKIESGAKPKNQDVVVFRTHRKLEEGKLVLQLGTSSPDLAAHAARKVLGDVDGIDVNMGCPKKFSIQGGMGAALLSDVGRAKSIIEAIKKEVEGRVPVSAKIRLVGGEDATEDELFENTSGFMRELVKSGVDLIAVHGRTKFDSSHDLKARPRWGTMRRLVEAVDVPVIINGDIYSYEDAEEVRRLTGCRGVMLARGALMNTSIFRREGMVGLREVVKEYIELCGRWGNHFINTKYVVCEFLTGRRHPHELGIKVEKVGREVKDVCECKGMEGLRKLFGVVGGEEEVEAEGALEKSYSDDYFKEEGGGGGKRRKVGED</sequence>
<dbReference type="GO" id="GO:0050660">
    <property type="term" value="F:flavin adenine dinucleotide binding"/>
    <property type="evidence" value="ECO:0007669"/>
    <property type="project" value="InterPro"/>
</dbReference>
<accession>A0A9W7L6H2</accession>
<dbReference type="Proteomes" id="UP001165065">
    <property type="component" value="Unassembled WGS sequence"/>
</dbReference>
<dbReference type="InterPro" id="IPR052582">
    <property type="entry name" value="tRNA-DUS-like"/>
</dbReference>
<dbReference type="GO" id="GO:0017150">
    <property type="term" value="F:tRNA dihydrouridine synthase activity"/>
    <property type="evidence" value="ECO:0007669"/>
    <property type="project" value="InterPro"/>
</dbReference>
<dbReference type="SUPFAM" id="SSF51395">
    <property type="entry name" value="FMN-linked oxidoreductases"/>
    <property type="match status" value="1"/>
</dbReference>
<protein>
    <recommendedName>
        <fullName evidence="7">DUS-like FMN-binding domain-containing protein</fullName>
    </recommendedName>
</protein>
<dbReference type="CDD" id="cd02801">
    <property type="entry name" value="DUS_like_FMN"/>
    <property type="match status" value="1"/>
</dbReference>
<evidence type="ECO:0000256" key="3">
    <source>
        <dbReference type="ARBA" id="ARBA00022643"/>
    </source>
</evidence>
<evidence type="ECO:0000256" key="2">
    <source>
        <dbReference type="ARBA" id="ARBA00022630"/>
    </source>
</evidence>
<dbReference type="OrthoDB" id="10262250at2759"/>
<gene>
    <name evidence="8" type="ORF">TrCOL_g11848</name>
</gene>
<dbReference type="InterPro" id="IPR013785">
    <property type="entry name" value="Aldolase_TIM"/>
</dbReference>
<dbReference type="GO" id="GO:0005737">
    <property type="term" value="C:cytoplasm"/>
    <property type="evidence" value="ECO:0007669"/>
    <property type="project" value="TreeGrafter"/>
</dbReference>
<dbReference type="EMBL" id="BRYA01000832">
    <property type="protein sequence ID" value="GMI33751.1"/>
    <property type="molecule type" value="Genomic_DNA"/>
</dbReference>
<dbReference type="Gene3D" id="3.20.20.70">
    <property type="entry name" value="Aldolase class I"/>
    <property type="match status" value="1"/>
</dbReference>
<evidence type="ECO:0000256" key="1">
    <source>
        <dbReference type="ARBA" id="ARBA00001917"/>
    </source>
</evidence>
<comment type="cofactor">
    <cofactor evidence="1">
        <name>FMN</name>
        <dbReference type="ChEBI" id="CHEBI:58210"/>
    </cofactor>
</comment>
<evidence type="ECO:0000256" key="6">
    <source>
        <dbReference type="SAM" id="SignalP"/>
    </source>
</evidence>
<dbReference type="InterPro" id="IPR018517">
    <property type="entry name" value="tRNA_hU_synthase_CS"/>
</dbReference>
<dbReference type="InterPro" id="IPR035587">
    <property type="entry name" value="DUS-like_FMN-bd"/>
</dbReference>
<keyword evidence="6" id="KW-0732">Signal</keyword>
<name>A0A9W7L6H2_9STRA</name>
<keyword evidence="3" id="KW-0288">FMN</keyword>
<comment type="caution">
    <text evidence="8">The sequence shown here is derived from an EMBL/GenBank/DDBJ whole genome shotgun (WGS) entry which is preliminary data.</text>
</comment>
<feature type="signal peptide" evidence="6">
    <location>
        <begin position="1"/>
        <end position="23"/>
    </location>
</feature>